<comment type="subcellular location">
    <subcellularLocation>
        <location evidence="1">Cell membrane</location>
        <topology evidence="1">Multi-pass membrane protein</topology>
    </subcellularLocation>
</comment>
<keyword evidence="6 12" id="KW-1133">Transmembrane helix</keyword>
<keyword evidence="11" id="KW-0175">Coiled coil</keyword>
<evidence type="ECO:0000256" key="1">
    <source>
        <dbReference type="ARBA" id="ARBA00004651"/>
    </source>
</evidence>
<dbReference type="InterPro" id="IPR004090">
    <property type="entry name" value="Chemotax_Me-accpt_rcpt"/>
</dbReference>
<feature type="transmembrane region" description="Helical" evidence="12">
    <location>
        <begin position="189"/>
        <end position="208"/>
    </location>
</feature>
<dbReference type="PROSITE" id="PS50885">
    <property type="entry name" value="HAMP"/>
    <property type="match status" value="1"/>
</dbReference>
<dbReference type="RefSeq" id="WP_090259526.1">
    <property type="nucleotide sequence ID" value="NZ_FNDS01000001.1"/>
</dbReference>
<evidence type="ECO:0000256" key="9">
    <source>
        <dbReference type="ARBA" id="ARBA00029447"/>
    </source>
</evidence>
<dbReference type="GO" id="GO:0005886">
    <property type="term" value="C:plasma membrane"/>
    <property type="evidence" value="ECO:0007669"/>
    <property type="project" value="UniProtKB-SubCell"/>
</dbReference>
<gene>
    <name evidence="15" type="ORF">SAMN05216272_1014</name>
</gene>
<dbReference type="SMART" id="SM00283">
    <property type="entry name" value="MA"/>
    <property type="match status" value="1"/>
</dbReference>
<feature type="domain" description="HAMP" evidence="14">
    <location>
        <begin position="210"/>
        <end position="263"/>
    </location>
</feature>
<dbReference type="SMART" id="SM00304">
    <property type="entry name" value="HAMP"/>
    <property type="match status" value="2"/>
</dbReference>
<dbReference type="Pfam" id="PF12729">
    <property type="entry name" value="4HB_MCP_1"/>
    <property type="match status" value="1"/>
</dbReference>
<dbReference type="SUPFAM" id="SSF58104">
    <property type="entry name" value="Methyl-accepting chemotaxis protein (MCP) signaling domain"/>
    <property type="match status" value="1"/>
</dbReference>
<dbReference type="GO" id="GO:0006935">
    <property type="term" value="P:chemotaxis"/>
    <property type="evidence" value="ECO:0007669"/>
    <property type="project" value="UniProtKB-KW"/>
</dbReference>
<dbReference type="PANTHER" id="PTHR32089:SF120">
    <property type="entry name" value="METHYL-ACCEPTING CHEMOTAXIS PROTEIN TLPQ"/>
    <property type="match status" value="1"/>
</dbReference>
<keyword evidence="8 10" id="KW-0807">Transducer</keyword>
<dbReference type="FunFam" id="1.10.287.950:FF:000001">
    <property type="entry name" value="Methyl-accepting chemotaxis sensory transducer"/>
    <property type="match status" value="1"/>
</dbReference>
<dbReference type="STRING" id="428992.SAMN05216272_1014"/>
<name>A0A1G8BD64_9PSED</name>
<dbReference type="InterPro" id="IPR003660">
    <property type="entry name" value="HAMP_dom"/>
</dbReference>
<keyword evidence="3" id="KW-0488">Methylation</keyword>
<feature type="domain" description="Methyl-accepting transducer" evidence="13">
    <location>
        <begin position="268"/>
        <end position="504"/>
    </location>
</feature>
<evidence type="ECO:0000256" key="12">
    <source>
        <dbReference type="SAM" id="Phobius"/>
    </source>
</evidence>
<dbReference type="InterPro" id="IPR004089">
    <property type="entry name" value="MCPsignal_dom"/>
</dbReference>
<proteinExistence type="inferred from homology"/>
<dbReference type="GO" id="GO:0007165">
    <property type="term" value="P:signal transduction"/>
    <property type="evidence" value="ECO:0007669"/>
    <property type="project" value="UniProtKB-KW"/>
</dbReference>
<keyword evidence="7 12" id="KW-0472">Membrane</keyword>
<sequence length="540" mass="58389">MLSQFRIATRALASFGLIALLVLAFGVFSLNQIIQMREAVVHTEEVSHAGTRYLGQIRDNQLGIRVITLRMMLNRDPDVLKPTVERLAFLRGELDKAMAGYLRVASEEARGTYAELQSVLASYNQELDRYQALSASNDTEGMLKLLNGPIQDASNRSGDLFNALVKINAEAAARYTADARASYETAKRATILALLTVFVLTLLLAWVLTRSIVKPLQVAIEAAEAIAEGKLNRSLQRPQGIDEPAQLLHALARMKQSLIDTLRLISDSSHQLAVAAEEMTAITQQTANDLGNQHDEVEQAATAMTEMTTAVEEVARNAVSTADASKDSTLTSQRGRERVESTLQAIQRISLNADSATQQVGELAERSEEIGKVLDVIRAIAEQTNLLALNAAIEAARAGEAGRGFAVVADEVRALAGRTQTSTQEIETMVASIQQGTRSVVESMGASHRQVQSTLGEASVAGTALNEIAEAIQSIHERNLVIASAAEEQAQVAREIDRNLVNIRDLSLQTSEGAGQIDSASQSLSRLSHNLKAMVGRFEL</sequence>
<dbReference type="InterPro" id="IPR024478">
    <property type="entry name" value="HlyB_4HB_MCP"/>
</dbReference>
<evidence type="ECO:0000313" key="15">
    <source>
        <dbReference type="EMBL" id="SDH31041.1"/>
    </source>
</evidence>
<accession>A0A1G8BD64</accession>
<dbReference type="PRINTS" id="PR00260">
    <property type="entry name" value="CHEMTRNSDUCR"/>
</dbReference>
<evidence type="ECO:0000256" key="6">
    <source>
        <dbReference type="ARBA" id="ARBA00022989"/>
    </source>
</evidence>
<dbReference type="Pfam" id="PF00015">
    <property type="entry name" value="MCPsignal"/>
    <property type="match status" value="1"/>
</dbReference>
<evidence type="ECO:0000256" key="3">
    <source>
        <dbReference type="ARBA" id="ARBA00022481"/>
    </source>
</evidence>
<evidence type="ECO:0000256" key="8">
    <source>
        <dbReference type="ARBA" id="ARBA00023224"/>
    </source>
</evidence>
<dbReference type="Proteomes" id="UP000199636">
    <property type="component" value="Unassembled WGS sequence"/>
</dbReference>
<evidence type="ECO:0000256" key="5">
    <source>
        <dbReference type="ARBA" id="ARBA00022692"/>
    </source>
</evidence>
<keyword evidence="16" id="KW-1185">Reference proteome</keyword>
<feature type="transmembrane region" description="Helical" evidence="12">
    <location>
        <begin position="12"/>
        <end position="30"/>
    </location>
</feature>
<evidence type="ECO:0000259" key="14">
    <source>
        <dbReference type="PROSITE" id="PS50885"/>
    </source>
</evidence>
<dbReference type="PANTHER" id="PTHR32089">
    <property type="entry name" value="METHYL-ACCEPTING CHEMOTAXIS PROTEIN MCPB"/>
    <property type="match status" value="1"/>
</dbReference>
<dbReference type="PROSITE" id="PS50111">
    <property type="entry name" value="CHEMOTAXIS_TRANSDUC_2"/>
    <property type="match status" value="1"/>
</dbReference>
<keyword evidence="4" id="KW-0145">Chemotaxis</keyword>
<dbReference type="GO" id="GO:0004888">
    <property type="term" value="F:transmembrane signaling receptor activity"/>
    <property type="evidence" value="ECO:0007669"/>
    <property type="project" value="InterPro"/>
</dbReference>
<evidence type="ECO:0000259" key="13">
    <source>
        <dbReference type="PROSITE" id="PS50111"/>
    </source>
</evidence>
<keyword evidence="2" id="KW-1003">Cell membrane</keyword>
<evidence type="ECO:0000256" key="10">
    <source>
        <dbReference type="PROSITE-ProRule" id="PRU00284"/>
    </source>
</evidence>
<feature type="coiled-coil region" evidence="11">
    <location>
        <begin position="106"/>
        <end position="133"/>
    </location>
</feature>
<evidence type="ECO:0000256" key="4">
    <source>
        <dbReference type="ARBA" id="ARBA00022500"/>
    </source>
</evidence>
<evidence type="ECO:0000256" key="11">
    <source>
        <dbReference type="SAM" id="Coils"/>
    </source>
</evidence>
<protein>
    <submittedName>
        <fullName evidence="15">Methyl-accepting chemotaxis protein</fullName>
    </submittedName>
</protein>
<dbReference type="Gene3D" id="6.10.340.10">
    <property type="match status" value="1"/>
</dbReference>
<evidence type="ECO:0000313" key="16">
    <source>
        <dbReference type="Proteomes" id="UP000199636"/>
    </source>
</evidence>
<dbReference type="AlphaFoldDB" id="A0A1G8BD64"/>
<keyword evidence="5 12" id="KW-0812">Transmembrane</keyword>
<dbReference type="Gene3D" id="1.10.287.950">
    <property type="entry name" value="Methyl-accepting chemotaxis protein"/>
    <property type="match status" value="1"/>
</dbReference>
<reference evidence="16" key="1">
    <citation type="submission" date="2016-10" db="EMBL/GenBank/DDBJ databases">
        <authorList>
            <person name="Varghese N."/>
            <person name="Submissions S."/>
        </authorList>
    </citation>
    <scope>NUCLEOTIDE SEQUENCE [LARGE SCALE GENOMIC DNA]</scope>
    <source>
        <strain evidence="16">CCM 7469</strain>
    </source>
</reference>
<dbReference type="CDD" id="cd11386">
    <property type="entry name" value="MCP_signal"/>
    <property type="match status" value="1"/>
</dbReference>
<evidence type="ECO:0000256" key="2">
    <source>
        <dbReference type="ARBA" id="ARBA00022475"/>
    </source>
</evidence>
<dbReference type="EMBL" id="FNDS01000001">
    <property type="protein sequence ID" value="SDH31041.1"/>
    <property type="molecule type" value="Genomic_DNA"/>
</dbReference>
<evidence type="ECO:0000256" key="7">
    <source>
        <dbReference type="ARBA" id="ARBA00023136"/>
    </source>
</evidence>
<dbReference type="OrthoDB" id="8724574at2"/>
<comment type="similarity">
    <text evidence="9">Belongs to the methyl-accepting chemotaxis (MCP) protein family.</text>
</comment>
<organism evidence="15 16">
    <name type="scientific">Pseudomonas panipatensis</name>
    <dbReference type="NCBI Taxonomy" id="428992"/>
    <lineage>
        <taxon>Bacteria</taxon>
        <taxon>Pseudomonadati</taxon>
        <taxon>Pseudomonadota</taxon>
        <taxon>Gammaproteobacteria</taxon>
        <taxon>Pseudomonadales</taxon>
        <taxon>Pseudomonadaceae</taxon>
        <taxon>Pseudomonas</taxon>
    </lineage>
</organism>